<dbReference type="GO" id="GO:0006633">
    <property type="term" value="P:fatty acid biosynthetic process"/>
    <property type="evidence" value="ECO:0007669"/>
    <property type="project" value="InterPro"/>
</dbReference>
<evidence type="ECO:0000256" key="4">
    <source>
        <dbReference type="ARBA" id="ARBA00023315"/>
    </source>
</evidence>
<sequence length="494" mass="51712">MNTDTTTDQALLRAAETIRSLRSRVDALETRLRPEPVAVVSSGCRLPGGVENPEDYWELLAEGRDAVRPLRGERWSGIDFGGLDDPGFARLSQYAGQIDDVAGFDAAFFGIGDAEAELLDPQQRVLLEIAWECLERAGWQARDLSGTATGVFVGVGHQDYLLTSLAARDDIGSRLSTGSGARSLIANRLSYEFGLRGPSMAVDTACSSSLVAVHLACQALRSGGCDRALAGGVNLILSPLSTTMTGRALPLAPDGRTKALAADADGMVRGEGAALVVLRRLSDALADGDPIEGVILADATNQDGRTNGLTAPSPVAQEQLMRRVLDASGLGAGEVTMVEMHGTGTPLGDPIEYEAVRAVYGGRGAQDPACWLGSVKANLGHLESAAGVASLIKVLGALRAGLLPEQINLKEVNPFIELEGERFGIPRRTEPWQPPEQRYAAVSSFGFGGTNAHLIVAHPDAVPAVRAHRRAAAAPAGPEAAEGPVLLPVSARSG</sequence>
<keyword evidence="7" id="KW-1185">Reference proteome</keyword>
<protein>
    <recommendedName>
        <fullName evidence="5">Ketosynthase family 3 (KS3) domain-containing protein</fullName>
    </recommendedName>
</protein>
<feature type="domain" description="Ketosynthase family 3 (KS3)" evidence="5">
    <location>
        <begin position="34"/>
        <end position="458"/>
    </location>
</feature>
<organism evidence="6 7">
    <name type="scientific">Streptomyces zinciresistens K42</name>
    <dbReference type="NCBI Taxonomy" id="700597"/>
    <lineage>
        <taxon>Bacteria</taxon>
        <taxon>Bacillati</taxon>
        <taxon>Actinomycetota</taxon>
        <taxon>Actinomycetes</taxon>
        <taxon>Kitasatosporales</taxon>
        <taxon>Streptomycetaceae</taxon>
        <taxon>Streptomyces</taxon>
    </lineage>
</organism>
<dbReference type="EMBL" id="AGBF01000066">
    <property type="protein sequence ID" value="EGX58133.1"/>
    <property type="molecule type" value="Genomic_DNA"/>
</dbReference>
<feature type="non-terminal residue" evidence="6">
    <location>
        <position position="494"/>
    </location>
</feature>
<evidence type="ECO:0000256" key="1">
    <source>
        <dbReference type="ARBA" id="ARBA00022450"/>
    </source>
</evidence>
<dbReference type="InterPro" id="IPR020841">
    <property type="entry name" value="PKS_Beta-ketoAc_synthase_dom"/>
</dbReference>
<dbReference type="PROSITE" id="PS52004">
    <property type="entry name" value="KS3_2"/>
    <property type="match status" value="1"/>
</dbReference>
<keyword evidence="4" id="KW-0012">Acyltransferase</keyword>
<dbReference type="AlphaFoldDB" id="G2GEF8"/>
<dbReference type="InterPro" id="IPR018201">
    <property type="entry name" value="Ketoacyl_synth_AS"/>
</dbReference>
<dbReference type="SMART" id="SM00825">
    <property type="entry name" value="PKS_KS"/>
    <property type="match status" value="1"/>
</dbReference>
<dbReference type="InterPro" id="IPR050091">
    <property type="entry name" value="PKS_NRPS_Biosynth_Enz"/>
</dbReference>
<dbReference type="PANTHER" id="PTHR43775">
    <property type="entry name" value="FATTY ACID SYNTHASE"/>
    <property type="match status" value="1"/>
</dbReference>
<evidence type="ECO:0000256" key="2">
    <source>
        <dbReference type="ARBA" id="ARBA00022553"/>
    </source>
</evidence>
<dbReference type="GO" id="GO:0005886">
    <property type="term" value="C:plasma membrane"/>
    <property type="evidence" value="ECO:0007669"/>
    <property type="project" value="TreeGrafter"/>
</dbReference>
<dbReference type="RefSeq" id="WP_007497523.1">
    <property type="nucleotide sequence ID" value="NZ_AGBF01000066.1"/>
</dbReference>
<name>G2GEF8_9ACTN</name>
<dbReference type="Pfam" id="PF16197">
    <property type="entry name" value="KAsynt_C_assoc"/>
    <property type="match status" value="1"/>
</dbReference>
<dbReference type="PANTHER" id="PTHR43775:SF37">
    <property type="entry name" value="SI:DKEY-61P9.11"/>
    <property type="match status" value="1"/>
</dbReference>
<dbReference type="InterPro" id="IPR016039">
    <property type="entry name" value="Thiolase-like"/>
</dbReference>
<dbReference type="GO" id="GO:0005737">
    <property type="term" value="C:cytoplasm"/>
    <property type="evidence" value="ECO:0007669"/>
    <property type="project" value="TreeGrafter"/>
</dbReference>
<dbReference type="Proteomes" id="UP000004217">
    <property type="component" value="Unassembled WGS sequence"/>
</dbReference>
<evidence type="ECO:0000313" key="6">
    <source>
        <dbReference type="EMBL" id="EGX58133.1"/>
    </source>
</evidence>
<dbReference type="OrthoDB" id="9778690at2"/>
<keyword evidence="2" id="KW-0597">Phosphoprotein</keyword>
<evidence type="ECO:0000256" key="3">
    <source>
        <dbReference type="ARBA" id="ARBA00022679"/>
    </source>
</evidence>
<dbReference type="InterPro" id="IPR014031">
    <property type="entry name" value="Ketoacyl_synth_C"/>
</dbReference>
<comment type="caution">
    <text evidence="6">The sequence shown here is derived from an EMBL/GenBank/DDBJ whole genome shotgun (WGS) entry which is preliminary data.</text>
</comment>
<proteinExistence type="predicted"/>
<gene>
    <name evidence="6" type="ORF">SZN_19455</name>
</gene>
<dbReference type="SUPFAM" id="SSF53901">
    <property type="entry name" value="Thiolase-like"/>
    <property type="match status" value="1"/>
</dbReference>
<dbReference type="GO" id="GO:0071770">
    <property type="term" value="P:DIM/DIP cell wall layer assembly"/>
    <property type="evidence" value="ECO:0007669"/>
    <property type="project" value="TreeGrafter"/>
</dbReference>
<dbReference type="InterPro" id="IPR014030">
    <property type="entry name" value="Ketoacyl_synth_N"/>
</dbReference>
<reference evidence="6 7" key="1">
    <citation type="submission" date="2011-08" db="EMBL/GenBank/DDBJ databases">
        <authorList>
            <person name="Lin Y."/>
            <person name="Hao X."/>
            <person name="Johnstone L."/>
            <person name="Miller S.J."/>
            <person name="Wei G."/>
            <person name="Rensing C."/>
        </authorList>
    </citation>
    <scope>NUCLEOTIDE SEQUENCE [LARGE SCALE GENOMIC DNA]</scope>
    <source>
        <strain evidence="6 7">K42</strain>
    </source>
</reference>
<dbReference type="Pfam" id="PF02801">
    <property type="entry name" value="Ketoacyl-synt_C"/>
    <property type="match status" value="1"/>
</dbReference>
<keyword evidence="1" id="KW-0596">Phosphopantetheine</keyword>
<dbReference type="GO" id="GO:0004315">
    <property type="term" value="F:3-oxoacyl-[acyl-carrier-protein] synthase activity"/>
    <property type="evidence" value="ECO:0007669"/>
    <property type="project" value="InterPro"/>
</dbReference>
<dbReference type="Pfam" id="PF00109">
    <property type="entry name" value="ketoacyl-synt"/>
    <property type="match status" value="1"/>
</dbReference>
<dbReference type="CDD" id="cd00833">
    <property type="entry name" value="PKS"/>
    <property type="match status" value="1"/>
</dbReference>
<evidence type="ECO:0000259" key="5">
    <source>
        <dbReference type="PROSITE" id="PS52004"/>
    </source>
</evidence>
<dbReference type="Gene3D" id="3.40.47.10">
    <property type="match status" value="1"/>
</dbReference>
<accession>G2GEF8</accession>
<evidence type="ECO:0000313" key="7">
    <source>
        <dbReference type="Proteomes" id="UP000004217"/>
    </source>
</evidence>
<dbReference type="GO" id="GO:0004312">
    <property type="term" value="F:fatty acid synthase activity"/>
    <property type="evidence" value="ECO:0007669"/>
    <property type="project" value="TreeGrafter"/>
</dbReference>
<dbReference type="InterPro" id="IPR032821">
    <property type="entry name" value="PKS_assoc"/>
</dbReference>
<dbReference type="PROSITE" id="PS00606">
    <property type="entry name" value="KS3_1"/>
    <property type="match status" value="1"/>
</dbReference>
<keyword evidence="3" id="KW-0808">Transferase</keyword>